<dbReference type="Proteomes" id="UP000287651">
    <property type="component" value="Unassembled WGS sequence"/>
</dbReference>
<dbReference type="AlphaFoldDB" id="A0A427AQ43"/>
<protein>
    <submittedName>
        <fullName evidence="1">Uncharacterized protein</fullName>
    </submittedName>
</protein>
<dbReference type="PANTHER" id="PTHR31798:SF10">
    <property type="entry name" value="OS02G0822000 PROTEIN"/>
    <property type="match status" value="1"/>
</dbReference>
<gene>
    <name evidence="1" type="ORF">B296_00007771</name>
</gene>
<proteinExistence type="predicted"/>
<name>A0A427AQ43_ENSVE</name>
<reference evidence="1 2" key="1">
    <citation type="journal article" date="2014" name="Agronomy (Basel)">
        <title>A Draft Genome Sequence for Ensete ventricosum, the Drought-Tolerant Tree Against Hunger.</title>
        <authorList>
            <person name="Harrison J."/>
            <person name="Moore K.A."/>
            <person name="Paszkiewicz K."/>
            <person name="Jones T."/>
            <person name="Grant M."/>
            <person name="Ambacheew D."/>
            <person name="Muzemil S."/>
            <person name="Studholme D.J."/>
        </authorList>
    </citation>
    <scope>NUCLEOTIDE SEQUENCE [LARGE SCALE GENOMIC DNA]</scope>
</reference>
<dbReference type="PANTHER" id="PTHR31798">
    <property type="entry name" value="HYDROXYPROLINE-RICH GLYCOPROTEIN-LIKE"/>
    <property type="match status" value="1"/>
</dbReference>
<evidence type="ECO:0000313" key="2">
    <source>
        <dbReference type="Proteomes" id="UP000287651"/>
    </source>
</evidence>
<evidence type="ECO:0000313" key="1">
    <source>
        <dbReference type="EMBL" id="RRT78325.1"/>
    </source>
</evidence>
<dbReference type="EMBL" id="AMZH03001705">
    <property type="protein sequence ID" value="RRT78325.1"/>
    <property type="molecule type" value="Genomic_DNA"/>
</dbReference>
<sequence length="444" mass="47575">MRGIHSSVETVNAAAAAIVSAESRVQQVAVPVSYYAGNAIQIYTFLDSINIYLSFNCQRKRWTAWLSVYWCFGSHRSGRRISHAVLIPEPAFSVSDASARSNPSHPPEVRLPFIAPPSSPASFLPSGIPSATQSPAGPLSLSALSQSSYSPSGPASIFAIGPYANETQLVSPPVFSTFTTEPSTAPLTPPPEPFHLTTPSSPEVPFAKLLTSSINANCKKSEAYEFQSYQFYPGSPIGCLISPSSACSGTSSPFPDPDFYSSAAGSFQSFLIGEPPKILSAEGISARKLIPRHARNDGSLLDGQISAAASTGEPAIVPKINEHTMDHRVSFELTAEEFARRLEKKVAMSGEGKSEILTARSDKANPSLGTDSSRISINDTYHDLPEKPQPFVTPAKEFKFDNSDGVASEPNVGSDWWANEKVAGTGTEHRKSWAFFPMIQPGVS</sequence>
<dbReference type="InterPro" id="IPR040420">
    <property type="entry name" value="At1g76660-like"/>
</dbReference>
<accession>A0A427AQ43</accession>
<comment type="caution">
    <text evidence="1">The sequence shown here is derived from an EMBL/GenBank/DDBJ whole genome shotgun (WGS) entry which is preliminary data.</text>
</comment>
<organism evidence="1 2">
    <name type="scientific">Ensete ventricosum</name>
    <name type="common">Abyssinian banana</name>
    <name type="synonym">Musa ensete</name>
    <dbReference type="NCBI Taxonomy" id="4639"/>
    <lineage>
        <taxon>Eukaryota</taxon>
        <taxon>Viridiplantae</taxon>
        <taxon>Streptophyta</taxon>
        <taxon>Embryophyta</taxon>
        <taxon>Tracheophyta</taxon>
        <taxon>Spermatophyta</taxon>
        <taxon>Magnoliopsida</taxon>
        <taxon>Liliopsida</taxon>
        <taxon>Zingiberales</taxon>
        <taxon>Musaceae</taxon>
        <taxon>Ensete</taxon>
    </lineage>
</organism>